<accession>A0A2K4WJW7</accession>
<gene>
    <name evidence="1" type="ORF">CFBP6411_04819</name>
</gene>
<name>A0A2K4WJW7_9PSED</name>
<evidence type="ECO:0000313" key="1">
    <source>
        <dbReference type="EMBL" id="SOS36176.1"/>
    </source>
</evidence>
<organism evidence="1 2">
    <name type="scientific">Pseudomonas syringae group genomosp. 3</name>
    <dbReference type="NCBI Taxonomy" id="251701"/>
    <lineage>
        <taxon>Bacteria</taxon>
        <taxon>Pseudomonadati</taxon>
        <taxon>Pseudomonadota</taxon>
        <taxon>Gammaproteobacteria</taxon>
        <taxon>Pseudomonadales</taxon>
        <taxon>Pseudomonadaceae</taxon>
        <taxon>Pseudomonas</taxon>
    </lineage>
</organism>
<dbReference type="EMBL" id="LT963408">
    <property type="protein sequence ID" value="SOS36176.1"/>
    <property type="molecule type" value="Genomic_DNA"/>
</dbReference>
<protein>
    <submittedName>
        <fullName evidence="1">Uncharacterized protein</fullName>
    </submittedName>
</protein>
<sequence length="98" mass="10678">MTGKHNLSVVTPTTVPMQVLVASRMEWGVIIDAFLTNAARVGDRYAAESYFDRSGAISDGMTVVTPPVVLLLNREGFLLVRSACRNDHYVIVSEHGEG</sequence>
<dbReference type="Proteomes" id="UP000238093">
    <property type="component" value="Chromosome I"/>
</dbReference>
<reference evidence="1 2" key="1">
    <citation type="submission" date="2017-11" db="EMBL/GenBank/DDBJ databases">
        <authorList>
            <person name="Han C.G."/>
        </authorList>
    </citation>
    <scope>NUCLEOTIDE SEQUENCE [LARGE SCALE GENOMIC DNA]</scope>
    <source>
        <strain evidence="1">CFBP6411</strain>
    </source>
</reference>
<dbReference type="AlphaFoldDB" id="A0A2K4WJW7"/>
<evidence type="ECO:0000313" key="2">
    <source>
        <dbReference type="Proteomes" id="UP000238093"/>
    </source>
</evidence>
<proteinExistence type="predicted"/>